<proteinExistence type="predicted"/>
<evidence type="ECO:0000313" key="2">
    <source>
        <dbReference type="Proteomes" id="UP000287853"/>
    </source>
</evidence>
<protein>
    <submittedName>
        <fullName evidence="1">Uncharacterized protein</fullName>
    </submittedName>
</protein>
<gene>
    <name evidence="1" type="ORF">H206_02216</name>
</gene>
<evidence type="ECO:0000313" key="1">
    <source>
        <dbReference type="EMBL" id="RWX44220.1"/>
    </source>
</evidence>
<keyword evidence="2" id="KW-1185">Reference proteome</keyword>
<dbReference type="Proteomes" id="UP000287853">
    <property type="component" value="Unassembled WGS sequence"/>
</dbReference>
<dbReference type="EMBL" id="MTKO01000099">
    <property type="protein sequence ID" value="RWX44220.1"/>
    <property type="molecule type" value="Genomic_DNA"/>
</dbReference>
<sequence length="78" mass="9089">MENVKENELVTLDFLDENQSLLFSRELDYALIPNLGEEIEFDSSRYKIMKKCHCFGELVSKGIFNNPQISFELAKLDK</sequence>
<comment type="caution">
    <text evidence="1">The sequence shown here is derived from an EMBL/GenBank/DDBJ whole genome shotgun (WGS) entry which is preliminary data.</text>
</comment>
<reference evidence="1 2" key="1">
    <citation type="submission" date="2017-01" db="EMBL/GenBank/DDBJ databases">
        <title>The cable genome- insights into the physiology and evolution of filamentous bacteria capable of sulfide oxidation via long distance electron transfer.</title>
        <authorList>
            <person name="Schreiber L."/>
            <person name="Bjerg J.T."/>
            <person name="Boggild A."/>
            <person name="Van De Vossenberg J."/>
            <person name="Meysman F."/>
            <person name="Nielsen L.P."/>
            <person name="Schramm A."/>
            <person name="Kjeldsen K.U."/>
        </authorList>
    </citation>
    <scope>NUCLEOTIDE SEQUENCE [LARGE SCALE GENOMIC DNA]</scope>
    <source>
        <strain evidence="1">MCF</strain>
    </source>
</reference>
<organism evidence="1 2">
    <name type="scientific">Candidatus Electrothrix aarhusensis</name>
    <dbReference type="NCBI Taxonomy" id="1859131"/>
    <lineage>
        <taxon>Bacteria</taxon>
        <taxon>Pseudomonadati</taxon>
        <taxon>Thermodesulfobacteriota</taxon>
        <taxon>Desulfobulbia</taxon>
        <taxon>Desulfobulbales</taxon>
        <taxon>Desulfobulbaceae</taxon>
        <taxon>Candidatus Electrothrix</taxon>
    </lineage>
</organism>
<accession>A0A3S3QGX9</accession>
<name>A0A3S3QGX9_9BACT</name>
<dbReference type="AlphaFoldDB" id="A0A3S3QGX9"/>